<feature type="transmembrane region" description="Helical" evidence="6">
    <location>
        <begin position="21"/>
        <end position="41"/>
    </location>
</feature>
<keyword evidence="2" id="KW-1003">Cell membrane</keyword>
<evidence type="ECO:0000256" key="1">
    <source>
        <dbReference type="ARBA" id="ARBA00004651"/>
    </source>
</evidence>
<protein>
    <submittedName>
        <fullName evidence="8">O-antigen/teichoic acid export membrane protein</fullName>
    </submittedName>
</protein>
<reference evidence="8 10" key="2">
    <citation type="submission" date="2023-07" db="EMBL/GenBank/DDBJ databases">
        <title>Genomic Encyclopedia of Type Strains, Phase IV (KMG-IV): sequencing the most valuable type-strain genomes for metagenomic binning, comparative biology and taxonomic classification.</title>
        <authorList>
            <person name="Goeker M."/>
        </authorList>
    </citation>
    <scope>NUCLEOTIDE SEQUENCE [LARGE SCALE GENOMIC DNA]</scope>
    <source>
        <strain evidence="8 10">DSM 338</strain>
    </source>
</reference>
<evidence type="ECO:0000256" key="3">
    <source>
        <dbReference type="ARBA" id="ARBA00022692"/>
    </source>
</evidence>
<dbReference type="EMBL" id="BSDO01000002">
    <property type="protein sequence ID" value="GLI22447.1"/>
    <property type="molecule type" value="Genomic_DNA"/>
</dbReference>
<evidence type="ECO:0000313" key="8">
    <source>
        <dbReference type="EMBL" id="MDR6331760.1"/>
    </source>
</evidence>
<feature type="transmembrane region" description="Helical" evidence="6">
    <location>
        <begin position="238"/>
        <end position="261"/>
    </location>
</feature>
<feature type="transmembrane region" description="Helical" evidence="6">
    <location>
        <begin position="189"/>
        <end position="209"/>
    </location>
</feature>
<evidence type="ECO:0000256" key="2">
    <source>
        <dbReference type="ARBA" id="ARBA00022475"/>
    </source>
</evidence>
<feature type="transmembrane region" description="Helical" evidence="6">
    <location>
        <begin position="130"/>
        <end position="151"/>
    </location>
</feature>
<dbReference type="RefSeq" id="WP_281807434.1">
    <property type="nucleotide sequence ID" value="NZ_BSDO01000002.1"/>
</dbReference>
<dbReference type="EMBL" id="JAVDPY010000001">
    <property type="protein sequence ID" value="MDR6331760.1"/>
    <property type="molecule type" value="Genomic_DNA"/>
</dbReference>
<organism evidence="7 9">
    <name type="scientific">Xanthobacter flavus</name>
    <dbReference type="NCBI Taxonomy" id="281"/>
    <lineage>
        <taxon>Bacteria</taxon>
        <taxon>Pseudomonadati</taxon>
        <taxon>Pseudomonadota</taxon>
        <taxon>Alphaproteobacteria</taxon>
        <taxon>Hyphomicrobiales</taxon>
        <taxon>Xanthobacteraceae</taxon>
        <taxon>Xanthobacter</taxon>
    </lineage>
</organism>
<reference evidence="7" key="1">
    <citation type="submission" date="2022-12" db="EMBL/GenBank/DDBJ databases">
        <title>Reference genome sequencing for broad-spectrum identification of bacterial and archaeal isolates by mass spectrometry.</title>
        <authorList>
            <person name="Sekiguchi Y."/>
            <person name="Tourlousse D.M."/>
        </authorList>
    </citation>
    <scope>NUCLEOTIDE SEQUENCE</scope>
    <source>
        <strain evidence="7">301</strain>
    </source>
</reference>
<feature type="transmembrane region" description="Helical" evidence="6">
    <location>
        <begin position="404"/>
        <end position="424"/>
    </location>
</feature>
<sequence>MSRLLAFRRVGFTFTAQIYNQIVIIAVQLLQVPFLLSAWGADRYGGWLVLYAVPSYLTLSDFGFTLVAKNSMVMHAASSDHAGVLRVYHSVFALLLVAAAVILAACGLGIEAVTLTQAFALGPLTETAAKLTILFLVGSVVVNQFLLLLCAGVRAAGRPAAEVTWGATSRLLEGIATVAVALLTTRVELAALAVLVMRVACTLGLWIWLRSVAPDIPLGLKGARLGEIRRMANPSFSYMLLGLAQALAIQGPIVLLGAVATAQETVLFSTSRTLARMGTSAANLINYSFAPEYSRLHGQGNTSAFARLKRIHVLIGIAGILAYCLGLWALGPYVMELWTHGHVAVVYPFFALLNAAVAAEMWWGCLFTPIAAINRHVRLSYLFVGLTAVCAVLAYSWALSEGATGIAAALLLLHGGMSVLVLVLGR</sequence>
<keyword evidence="5 6" id="KW-0472">Membrane</keyword>
<dbReference type="GO" id="GO:0005886">
    <property type="term" value="C:plasma membrane"/>
    <property type="evidence" value="ECO:0007669"/>
    <property type="project" value="UniProtKB-SubCell"/>
</dbReference>
<name>A0A9W6CNK0_XANFL</name>
<gene>
    <name evidence="8" type="ORF">GGQ86_000207</name>
    <name evidence="7" type="ORF">XFLAVUS301_21210</name>
</gene>
<accession>A0A9W6CNK0</accession>
<keyword evidence="10" id="KW-1185">Reference proteome</keyword>
<feature type="transmembrane region" description="Helical" evidence="6">
    <location>
        <begin position="379"/>
        <end position="398"/>
    </location>
</feature>
<feature type="transmembrane region" description="Helical" evidence="6">
    <location>
        <begin position="346"/>
        <end position="367"/>
    </location>
</feature>
<evidence type="ECO:0000256" key="4">
    <source>
        <dbReference type="ARBA" id="ARBA00022989"/>
    </source>
</evidence>
<feature type="transmembrane region" description="Helical" evidence="6">
    <location>
        <begin position="47"/>
        <end position="67"/>
    </location>
</feature>
<proteinExistence type="predicted"/>
<dbReference type="Proteomes" id="UP001245370">
    <property type="component" value="Unassembled WGS sequence"/>
</dbReference>
<evidence type="ECO:0000256" key="6">
    <source>
        <dbReference type="SAM" id="Phobius"/>
    </source>
</evidence>
<evidence type="ECO:0000256" key="5">
    <source>
        <dbReference type="ARBA" id="ARBA00023136"/>
    </source>
</evidence>
<dbReference type="Proteomes" id="UP001144397">
    <property type="component" value="Unassembled WGS sequence"/>
</dbReference>
<dbReference type="PANTHER" id="PTHR30250:SF26">
    <property type="entry name" value="PSMA PROTEIN"/>
    <property type="match status" value="1"/>
</dbReference>
<comment type="subcellular location">
    <subcellularLocation>
        <location evidence="1">Cell membrane</location>
        <topology evidence="1">Multi-pass membrane protein</topology>
    </subcellularLocation>
</comment>
<dbReference type="AlphaFoldDB" id="A0A9W6CNK0"/>
<evidence type="ECO:0000313" key="7">
    <source>
        <dbReference type="EMBL" id="GLI22447.1"/>
    </source>
</evidence>
<keyword evidence="4 6" id="KW-1133">Transmembrane helix</keyword>
<comment type="caution">
    <text evidence="7">The sequence shown here is derived from an EMBL/GenBank/DDBJ whole genome shotgun (WGS) entry which is preliminary data.</text>
</comment>
<feature type="transmembrane region" description="Helical" evidence="6">
    <location>
        <begin position="311"/>
        <end position="334"/>
    </location>
</feature>
<evidence type="ECO:0000313" key="10">
    <source>
        <dbReference type="Proteomes" id="UP001245370"/>
    </source>
</evidence>
<feature type="transmembrane region" description="Helical" evidence="6">
    <location>
        <begin position="87"/>
        <end position="110"/>
    </location>
</feature>
<dbReference type="GeneID" id="95762910"/>
<keyword evidence="3 6" id="KW-0812">Transmembrane</keyword>
<dbReference type="PANTHER" id="PTHR30250">
    <property type="entry name" value="PST FAMILY PREDICTED COLANIC ACID TRANSPORTER"/>
    <property type="match status" value="1"/>
</dbReference>
<evidence type="ECO:0000313" key="9">
    <source>
        <dbReference type="Proteomes" id="UP001144397"/>
    </source>
</evidence>
<dbReference type="InterPro" id="IPR050833">
    <property type="entry name" value="Poly_Biosynth_Transport"/>
</dbReference>